<organism evidence="1 2">
    <name type="scientific">Mycena albidolilacea</name>
    <dbReference type="NCBI Taxonomy" id="1033008"/>
    <lineage>
        <taxon>Eukaryota</taxon>
        <taxon>Fungi</taxon>
        <taxon>Dikarya</taxon>
        <taxon>Basidiomycota</taxon>
        <taxon>Agaricomycotina</taxon>
        <taxon>Agaricomycetes</taxon>
        <taxon>Agaricomycetidae</taxon>
        <taxon>Agaricales</taxon>
        <taxon>Marasmiineae</taxon>
        <taxon>Mycenaceae</taxon>
        <taxon>Mycena</taxon>
    </lineage>
</organism>
<keyword evidence="2" id="KW-1185">Reference proteome</keyword>
<evidence type="ECO:0000313" key="1">
    <source>
        <dbReference type="EMBL" id="KAJ7315324.1"/>
    </source>
</evidence>
<dbReference type="AlphaFoldDB" id="A0AAD6ZCA2"/>
<dbReference type="SUPFAM" id="SSF81383">
    <property type="entry name" value="F-box domain"/>
    <property type="match status" value="1"/>
</dbReference>
<reference evidence="1" key="1">
    <citation type="submission" date="2023-03" db="EMBL/GenBank/DDBJ databases">
        <title>Massive genome expansion in bonnet fungi (Mycena s.s.) driven by repeated elements and novel gene families across ecological guilds.</title>
        <authorList>
            <consortium name="Lawrence Berkeley National Laboratory"/>
            <person name="Harder C.B."/>
            <person name="Miyauchi S."/>
            <person name="Viragh M."/>
            <person name="Kuo A."/>
            <person name="Thoen E."/>
            <person name="Andreopoulos B."/>
            <person name="Lu D."/>
            <person name="Skrede I."/>
            <person name="Drula E."/>
            <person name="Henrissat B."/>
            <person name="Morin E."/>
            <person name="Kohler A."/>
            <person name="Barry K."/>
            <person name="LaButti K."/>
            <person name="Morin E."/>
            <person name="Salamov A."/>
            <person name="Lipzen A."/>
            <person name="Mereny Z."/>
            <person name="Hegedus B."/>
            <person name="Baldrian P."/>
            <person name="Stursova M."/>
            <person name="Weitz H."/>
            <person name="Taylor A."/>
            <person name="Grigoriev I.V."/>
            <person name="Nagy L.G."/>
            <person name="Martin F."/>
            <person name="Kauserud H."/>
        </authorList>
    </citation>
    <scope>NUCLEOTIDE SEQUENCE</scope>
    <source>
        <strain evidence="1">CBHHK002</strain>
    </source>
</reference>
<comment type="caution">
    <text evidence="1">The sequence shown here is derived from an EMBL/GenBank/DDBJ whole genome shotgun (WGS) entry which is preliminary data.</text>
</comment>
<dbReference type="EMBL" id="JARIHO010000062">
    <property type="protein sequence ID" value="KAJ7315324.1"/>
    <property type="molecule type" value="Genomic_DNA"/>
</dbReference>
<protein>
    <recommendedName>
        <fullName evidence="3">F-box domain-containing protein</fullName>
    </recommendedName>
</protein>
<gene>
    <name evidence="1" type="ORF">DFH08DRAFT_1039929</name>
</gene>
<proteinExistence type="predicted"/>
<evidence type="ECO:0000313" key="2">
    <source>
        <dbReference type="Proteomes" id="UP001218218"/>
    </source>
</evidence>
<dbReference type="Gene3D" id="1.20.1280.50">
    <property type="match status" value="1"/>
</dbReference>
<sequence>MLQPRNESSPTDVEDWMNCIQVVELIIKTRELPARSAKKKAKHLYPLSREIWSRFPAELHDCILDHLHDDRKTLAACSLVCKSWNVSSTYRLFHDAATIRVHQQNYRQLLEVLAGQRLNVYIGRLHLIGYVYPWSDGDWSFQFNDRLGAFMGLPCVKFLCLEYHHTTILPRFSAAIAQNFSGVTDLELRSIQLDSCTIFFQVIAALPLLRRLALVQMRWYNAGVKILPEQKLSSMDAVPRNLVDLVIDRLTCSNTGAGRSSKMAPMLLWLTSHLSIRRLTIGKLHAHLATPLLTGLLGPGLSHLIIHADHAHGLDLSRAALRTFEITNIPCDRTRPKNIWVAALLSRSFQRHSTASPPTPVPQRLALFLDLLDQEGLDTIYWPEIADVFTEMASPREGTAVSAAPAPGGPGMGTGLQRVDIFVSQFKTWAEDSVPERLPAPRSYMLRTGQGKRQYTLDMFG</sequence>
<dbReference type="CDD" id="cd09917">
    <property type="entry name" value="F-box_SF"/>
    <property type="match status" value="1"/>
</dbReference>
<dbReference type="InterPro" id="IPR036047">
    <property type="entry name" value="F-box-like_dom_sf"/>
</dbReference>
<dbReference type="Proteomes" id="UP001218218">
    <property type="component" value="Unassembled WGS sequence"/>
</dbReference>
<accession>A0AAD6ZCA2</accession>
<evidence type="ECO:0008006" key="3">
    <source>
        <dbReference type="Google" id="ProtNLM"/>
    </source>
</evidence>
<name>A0AAD6ZCA2_9AGAR</name>